<name>A0ACC0UTE1_9HYPO</name>
<sequence>MPQLKILISGAGIAGTSLAFWLTKLGHSVTVAERHPALRTDGLQIDLRGPGVRVLRRMGASLEAGFRARAAPEQGAQVVDGSGRRRGFFPVNDTGKGLQSFTTEYEIMRGDFCRLLYDESKDVAEYRFGTHIESFEQDGDGVAVRFSGAAAGTAERFDLLIGADGVMSRTRRMMLGPDAKDAFKPLKGLVSGYFTIDRPMKKDEEYIATMYVGTNRRAVMTRRANPHKLQVYIGGQIDPKRLDEVARGDVQQEKDMLADFLRGAGWETPEYVEAMRASDNFYCERLGIVRLDDWSRGRVVLAGDAAHCPSATTGMGTTSAVVGAYILAGELSRAFAGKDDGSSESRGDDDKISAAFRSYQEKFQPFMQQVMRDLDEGSDPYKMVPTSAIGIGILNLIIGLVSFLRLHVLVSSLLREKVDDWQLPAYKELDVKDE</sequence>
<dbReference type="Proteomes" id="UP001163324">
    <property type="component" value="Chromosome 7"/>
</dbReference>
<comment type="caution">
    <text evidence="1">The sequence shown here is derived from an EMBL/GenBank/DDBJ whole genome shotgun (WGS) entry which is preliminary data.</text>
</comment>
<reference evidence="1" key="1">
    <citation type="submission" date="2022-10" db="EMBL/GenBank/DDBJ databases">
        <title>Complete Genome of Trichothecium roseum strain YXFP-22015, a Plant Pathogen Isolated from Citrus.</title>
        <authorList>
            <person name="Wang Y."/>
            <person name="Zhu L."/>
        </authorList>
    </citation>
    <scope>NUCLEOTIDE SEQUENCE</scope>
    <source>
        <strain evidence="1">YXFP-22015</strain>
    </source>
</reference>
<evidence type="ECO:0000313" key="1">
    <source>
        <dbReference type="EMBL" id="KAI9897371.1"/>
    </source>
</evidence>
<organism evidence="1 2">
    <name type="scientific">Trichothecium roseum</name>
    <dbReference type="NCBI Taxonomy" id="47278"/>
    <lineage>
        <taxon>Eukaryota</taxon>
        <taxon>Fungi</taxon>
        <taxon>Dikarya</taxon>
        <taxon>Ascomycota</taxon>
        <taxon>Pezizomycotina</taxon>
        <taxon>Sordariomycetes</taxon>
        <taxon>Hypocreomycetidae</taxon>
        <taxon>Hypocreales</taxon>
        <taxon>Hypocreales incertae sedis</taxon>
        <taxon>Trichothecium</taxon>
    </lineage>
</organism>
<evidence type="ECO:0000313" key="2">
    <source>
        <dbReference type="Proteomes" id="UP001163324"/>
    </source>
</evidence>
<proteinExistence type="predicted"/>
<accession>A0ACC0UTE1</accession>
<protein>
    <submittedName>
        <fullName evidence="1">Uncharacterized protein</fullName>
    </submittedName>
</protein>
<keyword evidence="2" id="KW-1185">Reference proteome</keyword>
<dbReference type="EMBL" id="CM047946">
    <property type="protein sequence ID" value="KAI9897371.1"/>
    <property type="molecule type" value="Genomic_DNA"/>
</dbReference>
<gene>
    <name evidence="1" type="ORF">N3K66_007227</name>
</gene>